<reference evidence="3" key="1">
    <citation type="journal article" date="2020" name="Stud. Mycol.">
        <title>101 Dothideomycetes genomes: a test case for predicting lifestyles and emergence of pathogens.</title>
        <authorList>
            <person name="Haridas S."/>
            <person name="Albert R."/>
            <person name="Binder M."/>
            <person name="Bloem J."/>
            <person name="Labutti K."/>
            <person name="Salamov A."/>
            <person name="Andreopoulos B."/>
            <person name="Baker S."/>
            <person name="Barry K."/>
            <person name="Bills G."/>
            <person name="Bluhm B."/>
            <person name="Cannon C."/>
            <person name="Castanera R."/>
            <person name="Culley D."/>
            <person name="Daum C."/>
            <person name="Ezra D."/>
            <person name="Gonzalez J."/>
            <person name="Henrissat B."/>
            <person name="Kuo A."/>
            <person name="Liang C."/>
            <person name="Lipzen A."/>
            <person name="Lutzoni F."/>
            <person name="Magnuson J."/>
            <person name="Mondo S."/>
            <person name="Nolan M."/>
            <person name="Ohm R."/>
            <person name="Pangilinan J."/>
            <person name="Park H.-J."/>
            <person name="Ramirez L."/>
            <person name="Alfaro M."/>
            <person name="Sun H."/>
            <person name="Tritt A."/>
            <person name="Yoshinaga Y."/>
            <person name="Zwiers L.-H."/>
            <person name="Turgeon B."/>
            <person name="Goodwin S."/>
            <person name="Spatafora J."/>
            <person name="Crous P."/>
            <person name="Grigoriev I."/>
        </authorList>
    </citation>
    <scope>NUCLEOTIDE SEQUENCE</scope>
    <source>
        <strain evidence="3">CBS 101060</strain>
    </source>
</reference>
<feature type="compositionally biased region" description="Polar residues" evidence="1">
    <location>
        <begin position="61"/>
        <end position="77"/>
    </location>
</feature>
<dbReference type="AlphaFoldDB" id="A0A9P4VU59"/>
<dbReference type="InterPro" id="IPR000467">
    <property type="entry name" value="G_patch_dom"/>
</dbReference>
<feature type="region of interest" description="Disordered" evidence="1">
    <location>
        <begin position="60"/>
        <end position="86"/>
    </location>
</feature>
<dbReference type="PROSITE" id="PS50174">
    <property type="entry name" value="G_PATCH"/>
    <property type="match status" value="1"/>
</dbReference>
<dbReference type="PANTHER" id="PTHR20923">
    <property type="entry name" value="BAT4 PROTEIN-RELATED"/>
    <property type="match status" value="1"/>
</dbReference>
<accession>A0A9P4VU59</accession>
<evidence type="ECO:0000259" key="2">
    <source>
        <dbReference type="PROSITE" id="PS50174"/>
    </source>
</evidence>
<dbReference type="Pfam" id="PF01585">
    <property type="entry name" value="G-patch"/>
    <property type="match status" value="1"/>
</dbReference>
<feature type="compositionally biased region" description="Basic and acidic residues" evidence="1">
    <location>
        <begin position="189"/>
        <end position="207"/>
    </location>
</feature>
<evidence type="ECO:0000256" key="1">
    <source>
        <dbReference type="SAM" id="MobiDB-lite"/>
    </source>
</evidence>
<gene>
    <name evidence="3" type="ORF">M501DRAFT_998439</name>
</gene>
<dbReference type="InterPro" id="IPR039146">
    <property type="entry name" value="GPANK1"/>
</dbReference>
<sequence length="228" mass="24898">MTESDEGEYTIPLLDQRHFGAGIKRKRIKFVPSSTQTSATPPSSTRNGEAVASAYLATVFKNPQTTPDQENGLSNPNTRKEPRPTDIPPTCDICKLPLSASAAAVPHEASIAHQLCLQHSHPPSSVDRSRKGLSIMQSYGFDPDSRLGLGAAGRGILHPIKPKEKRDTVGLGVVVSKSSSDASTPVKVVKGDPKSVRKRQEEDRRKMEKLQRAFYGDEKLERYLGRGI</sequence>
<feature type="domain" description="G-patch" evidence="2">
    <location>
        <begin position="128"/>
        <end position="176"/>
    </location>
</feature>
<comment type="caution">
    <text evidence="3">The sequence shown here is derived from an EMBL/GenBank/DDBJ whole genome shotgun (WGS) entry which is preliminary data.</text>
</comment>
<dbReference type="Proteomes" id="UP000799429">
    <property type="component" value="Unassembled WGS sequence"/>
</dbReference>
<proteinExistence type="predicted"/>
<name>A0A9P4VU59_9PEZI</name>
<keyword evidence="4" id="KW-1185">Reference proteome</keyword>
<feature type="region of interest" description="Disordered" evidence="1">
    <location>
        <begin position="176"/>
        <end position="207"/>
    </location>
</feature>
<evidence type="ECO:0000313" key="4">
    <source>
        <dbReference type="Proteomes" id="UP000799429"/>
    </source>
</evidence>
<dbReference type="EMBL" id="MU006090">
    <property type="protein sequence ID" value="KAF2842190.1"/>
    <property type="molecule type" value="Genomic_DNA"/>
</dbReference>
<protein>
    <recommendedName>
        <fullName evidence="2">G-patch domain-containing protein</fullName>
    </recommendedName>
</protein>
<organism evidence="3 4">
    <name type="scientific">Patellaria atrata CBS 101060</name>
    <dbReference type="NCBI Taxonomy" id="1346257"/>
    <lineage>
        <taxon>Eukaryota</taxon>
        <taxon>Fungi</taxon>
        <taxon>Dikarya</taxon>
        <taxon>Ascomycota</taxon>
        <taxon>Pezizomycotina</taxon>
        <taxon>Dothideomycetes</taxon>
        <taxon>Dothideomycetes incertae sedis</taxon>
        <taxon>Patellariales</taxon>
        <taxon>Patellariaceae</taxon>
        <taxon>Patellaria</taxon>
    </lineage>
</organism>
<dbReference type="OrthoDB" id="20282at2759"/>
<dbReference type="PANTHER" id="PTHR20923:SF1">
    <property type="entry name" value="G PATCH DOMAIN AND ANKYRIN REPEAT-CONTAINING PROTEIN 1"/>
    <property type="match status" value="1"/>
</dbReference>
<dbReference type="GO" id="GO:0003676">
    <property type="term" value="F:nucleic acid binding"/>
    <property type="evidence" value="ECO:0007669"/>
    <property type="project" value="InterPro"/>
</dbReference>
<evidence type="ECO:0000313" key="3">
    <source>
        <dbReference type="EMBL" id="KAF2842190.1"/>
    </source>
</evidence>